<dbReference type="SUPFAM" id="SSF159888">
    <property type="entry name" value="YdhG-like"/>
    <property type="match status" value="1"/>
</dbReference>
<evidence type="ECO:0000313" key="2">
    <source>
        <dbReference type="EMBL" id="CAD0007712.1"/>
    </source>
</evidence>
<evidence type="ECO:0000259" key="1">
    <source>
        <dbReference type="Pfam" id="PF08818"/>
    </source>
</evidence>
<dbReference type="AlphaFoldDB" id="A0A6V6Z9W9"/>
<evidence type="ECO:0000313" key="3">
    <source>
        <dbReference type="Proteomes" id="UP000530060"/>
    </source>
</evidence>
<dbReference type="Proteomes" id="UP000530060">
    <property type="component" value="Unassembled WGS sequence"/>
</dbReference>
<dbReference type="Pfam" id="PF08818">
    <property type="entry name" value="DUF1801"/>
    <property type="match status" value="1"/>
</dbReference>
<dbReference type="EMBL" id="CAIJDP010000083">
    <property type="protein sequence ID" value="CAD0007712.1"/>
    <property type="molecule type" value="Genomic_DNA"/>
</dbReference>
<sequence length="125" mass="14184">MAAIPISKPVNIDEYIGSFPNDVQEVLEKVRMVIHKAAPDAKEKISYSMPAFEQNGIVVYFAAFKNHIGLYALPSGYEQFKEALSKYKSGKGSVQFPLNHPMPFDLITKIIKFRVQENLEKVKHK</sequence>
<protein>
    <recommendedName>
        <fullName evidence="1">YdhG-like domain-containing protein</fullName>
    </recommendedName>
</protein>
<reference evidence="2 3" key="1">
    <citation type="submission" date="2020-06" db="EMBL/GenBank/DDBJ databases">
        <authorList>
            <person name="Criscuolo A."/>
        </authorList>
    </citation>
    <scope>NUCLEOTIDE SEQUENCE [LARGE SCALE GENOMIC DNA]</scope>
    <source>
        <strain evidence="3">CIP 111411</strain>
    </source>
</reference>
<name>A0A6V6Z9W9_9FLAO</name>
<proteinExistence type="predicted"/>
<feature type="domain" description="YdhG-like" evidence="1">
    <location>
        <begin position="24"/>
        <end position="115"/>
    </location>
</feature>
<gene>
    <name evidence="2" type="ORF">FLAT13_04004</name>
</gene>
<dbReference type="Gene3D" id="3.90.1150.200">
    <property type="match status" value="1"/>
</dbReference>
<keyword evidence="3" id="KW-1185">Reference proteome</keyword>
<accession>A0A6V6Z9W9</accession>
<dbReference type="InterPro" id="IPR014922">
    <property type="entry name" value="YdhG-like"/>
</dbReference>
<comment type="caution">
    <text evidence="2">The sequence shown here is derived from an EMBL/GenBank/DDBJ whole genome shotgun (WGS) entry which is preliminary data.</text>
</comment>
<organism evidence="2 3">
    <name type="scientific">Flavobacterium salmonis</name>
    <dbReference type="NCBI Taxonomy" id="2654844"/>
    <lineage>
        <taxon>Bacteria</taxon>
        <taxon>Pseudomonadati</taxon>
        <taxon>Bacteroidota</taxon>
        <taxon>Flavobacteriia</taxon>
        <taxon>Flavobacteriales</taxon>
        <taxon>Flavobacteriaceae</taxon>
        <taxon>Flavobacterium</taxon>
    </lineage>
</organism>
<dbReference type="RefSeq" id="WP_180910157.1">
    <property type="nucleotide sequence ID" value="NZ_CAIJDP010000083.1"/>
</dbReference>